<dbReference type="PROSITE" id="PS51257">
    <property type="entry name" value="PROKAR_LIPOPROTEIN"/>
    <property type="match status" value="1"/>
</dbReference>
<dbReference type="RefSeq" id="WP_050428865.1">
    <property type="nucleotide sequence ID" value="NZ_CP012159.1"/>
</dbReference>
<dbReference type="GO" id="GO:0016746">
    <property type="term" value="F:acyltransferase activity"/>
    <property type="evidence" value="ECO:0007669"/>
    <property type="project" value="InterPro"/>
</dbReference>
<gene>
    <name evidence="2" type="ORF">CMC5_004500</name>
</gene>
<dbReference type="InterPro" id="IPR014030">
    <property type="entry name" value="Ketoacyl_synth_N"/>
</dbReference>
<accession>A0A0K1E628</accession>
<keyword evidence="3" id="KW-1185">Reference proteome</keyword>
<dbReference type="KEGG" id="ccro:CMC5_004500"/>
<dbReference type="STRING" id="52.CMC5_004500"/>
<feature type="domain" description="Beta-ketoacyl synthase-like N-terminal" evidence="1">
    <location>
        <begin position="115"/>
        <end position="213"/>
    </location>
</feature>
<dbReference type="AlphaFoldDB" id="A0A0K1E628"/>
<evidence type="ECO:0000313" key="3">
    <source>
        <dbReference type="Proteomes" id="UP000067626"/>
    </source>
</evidence>
<dbReference type="OrthoDB" id="3078238at2"/>
<dbReference type="EMBL" id="CP012159">
    <property type="protein sequence ID" value="AKT36336.1"/>
    <property type="molecule type" value="Genomic_DNA"/>
</dbReference>
<sequence length="371" mass="38375">MRKRDLAVRAALLRFGGCTSVAPTVVGSCAAARASISRFLRGVHGAVAGAEAFTMAPAPYLSPMRIPEATATPRLLALVSRALGEAMHGVLPPRGEALPVLLGMPPVRPGLPAEAAEIVAGRVEADLAERDVRGVVEVLPLGHAAGIVGLERAIRKLDAGECGLCLVGGVDSYIAEETLAWLHEREQLKSGRNRWGFIPSEGAGFCVVSRAAAAETRAISPDDGSRRAPALTVLAAGVAHEEVPARGEIPSRGDGLTAALWGALTPLSGGERVDEVVCDLNGERWRGDEAGMSIPRVAQRLVEPGRFAAPALAWGDVGAASGPLHLALVAHLAARGAAKGARALVWTSSEEGARAATLVAARCVDREASCR</sequence>
<evidence type="ECO:0000313" key="2">
    <source>
        <dbReference type="EMBL" id="AKT36336.1"/>
    </source>
</evidence>
<protein>
    <recommendedName>
        <fullName evidence="1">Beta-ketoacyl synthase-like N-terminal domain-containing protein</fullName>
    </recommendedName>
</protein>
<reference evidence="2 3" key="1">
    <citation type="submission" date="2015-07" db="EMBL/GenBank/DDBJ databases">
        <title>Genome analysis of myxobacterium Chondromyces crocatus Cm c5 reveals a high potential for natural compound synthesis and the genetic basis for the loss of fruiting body formation.</title>
        <authorList>
            <person name="Zaburannyi N."/>
            <person name="Bunk B."/>
            <person name="Maier J."/>
            <person name="Overmann J."/>
            <person name="Mueller R."/>
        </authorList>
    </citation>
    <scope>NUCLEOTIDE SEQUENCE [LARGE SCALE GENOMIC DNA]</scope>
    <source>
        <strain evidence="2 3">Cm c5</strain>
    </source>
</reference>
<organism evidence="2 3">
    <name type="scientific">Chondromyces crocatus</name>
    <dbReference type="NCBI Taxonomy" id="52"/>
    <lineage>
        <taxon>Bacteria</taxon>
        <taxon>Pseudomonadati</taxon>
        <taxon>Myxococcota</taxon>
        <taxon>Polyangia</taxon>
        <taxon>Polyangiales</taxon>
        <taxon>Polyangiaceae</taxon>
        <taxon>Chondromyces</taxon>
    </lineage>
</organism>
<proteinExistence type="predicted"/>
<dbReference type="Gene3D" id="3.40.47.10">
    <property type="match status" value="1"/>
</dbReference>
<dbReference type="Proteomes" id="UP000067626">
    <property type="component" value="Chromosome"/>
</dbReference>
<evidence type="ECO:0000259" key="1">
    <source>
        <dbReference type="Pfam" id="PF00109"/>
    </source>
</evidence>
<dbReference type="InterPro" id="IPR016039">
    <property type="entry name" value="Thiolase-like"/>
</dbReference>
<name>A0A0K1E628_CHOCO</name>
<dbReference type="Pfam" id="PF00109">
    <property type="entry name" value="ketoacyl-synt"/>
    <property type="match status" value="1"/>
</dbReference>
<dbReference type="SUPFAM" id="SSF53901">
    <property type="entry name" value="Thiolase-like"/>
    <property type="match status" value="1"/>
</dbReference>